<protein>
    <recommendedName>
        <fullName evidence="1">Integrase catalytic domain-containing protein</fullName>
    </recommendedName>
</protein>
<dbReference type="GO" id="GO:0015074">
    <property type="term" value="P:DNA integration"/>
    <property type="evidence" value="ECO:0007669"/>
    <property type="project" value="InterPro"/>
</dbReference>
<evidence type="ECO:0000313" key="2">
    <source>
        <dbReference type="EMBL" id="KAI5348396.1"/>
    </source>
</evidence>
<dbReference type="SUPFAM" id="SSF53098">
    <property type="entry name" value="Ribonuclease H-like"/>
    <property type="match status" value="1"/>
</dbReference>
<dbReference type="PROSITE" id="PS50994">
    <property type="entry name" value="INTEGRASE"/>
    <property type="match status" value="1"/>
</dbReference>
<gene>
    <name evidence="2" type="ORF">L3X38_001283</name>
</gene>
<name>A0AAD4ZK31_PRUDU</name>
<dbReference type="InterPro" id="IPR039537">
    <property type="entry name" value="Retrotran_Ty1/copia-like"/>
</dbReference>
<dbReference type="Proteomes" id="UP001054821">
    <property type="component" value="Chromosome 1"/>
</dbReference>
<comment type="caution">
    <text evidence="2">The sequence shown here is derived from an EMBL/GenBank/DDBJ whole genome shotgun (WGS) entry which is preliminary data.</text>
</comment>
<proteinExistence type="predicted"/>
<dbReference type="InterPro" id="IPR057670">
    <property type="entry name" value="SH3_retrovirus"/>
</dbReference>
<dbReference type="InterPro" id="IPR036397">
    <property type="entry name" value="RNaseH_sf"/>
</dbReference>
<keyword evidence="3" id="KW-1185">Reference proteome</keyword>
<organism evidence="2 3">
    <name type="scientific">Prunus dulcis</name>
    <name type="common">Almond</name>
    <name type="synonym">Amygdalus dulcis</name>
    <dbReference type="NCBI Taxonomy" id="3755"/>
    <lineage>
        <taxon>Eukaryota</taxon>
        <taxon>Viridiplantae</taxon>
        <taxon>Streptophyta</taxon>
        <taxon>Embryophyta</taxon>
        <taxon>Tracheophyta</taxon>
        <taxon>Spermatophyta</taxon>
        <taxon>Magnoliopsida</taxon>
        <taxon>eudicotyledons</taxon>
        <taxon>Gunneridae</taxon>
        <taxon>Pentapetalae</taxon>
        <taxon>rosids</taxon>
        <taxon>fabids</taxon>
        <taxon>Rosales</taxon>
        <taxon>Rosaceae</taxon>
        <taxon>Amygdaloideae</taxon>
        <taxon>Amygdaleae</taxon>
        <taxon>Prunus</taxon>
    </lineage>
</organism>
<sequence length="174" mass="19687">MITRHFEHSAPLMEFIIAFLAPHAPQQNGLAERKHCHIADMSRTLLLSSQVPNCSRVYVVSFAVFLINHLPSPVLHWYSPYCRLYGKIPSYSKFLQHKGYKCLDLTTDRLYISRHVRFDEHSFSFAAQKCLPHPSEWVAVPVSPVVPYPATLPNPILPPATEASSSSHVAPIRT</sequence>
<evidence type="ECO:0000313" key="3">
    <source>
        <dbReference type="Proteomes" id="UP001054821"/>
    </source>
</evidence>
<dbReference type="AlphaFoldDB" id="A0AAD4ZK31"/>
<reference evidence="2 3" key="1">
    <citation type="journal article" date="2022" name="G3 (Bethesda)">
        <title>Whole-genome sequence and methylome profiling of the almond [Prunus dulcis (Mill.) D.A. Webb] cultivar 'Nonpareil'.</title>
        <authorList>
            <person name="D'Amico-Willman K.M."/>
            <person name="Ouma W.Z."/>
            <person name="Meulia T."/>
            <person name="Sideli G.M."/>
            <person name="Gradziel T.M."/>
            <person name="Fresnedo-Ramirez J."/>
        </authorList>
    </citation>
    <scope>NUCLEOTIDE SEQUENCE [LARGE SCALE GENOMIC DNA]</scope>
    <source>
        <strain evidence="2">Clone GOH B32 T37-40</strain>
    </source>
</reference>
<dbReference type="InterPro" id="IPR001584">
    <property type="entry name" value="Integrase_cat-core"/>
</dbReference>
<dbReference type="GO" id="GO:0003676">
    <property type="term" value="F:nucleic acid binding"/>
    <property type="evidence" value="ECO:0007669"/>
    <property type="project" value="InterPro"/>
</dbReference>
<dbReference type="InterPro" id="IPR012337">
    <property type="entry name" value="RNaseH-like_sf"/>
</dbReference>
<dbReference type="Pfam" id="PF25597">
    <property type="entry name" value="SH3_retrovirus"/>
    <property type="match status" value="1"/>
</dbReference>
<feature type="domain" description="Integrase catalytic" evidence="1">
    <location>
        <begin position="1"/>
        <end position="88"/>
    </location>
</feature>
<evidence type="ECO:0000259" key="1">
    <source>
        <dbReference type="PROSITE" id="PS50994"/>
    </source>
</evidence>
<dbReference type="EMBL" id="JAJFAZ020000001">
    <property type="protein sequence ID" value="KAI5348396.1"/>
    <property type="molecule type" value="Genomic_DNA"/>
</dbReference>
<dbReference type="PANTHER" id="PTHR42648">
    <property type="entry name" value="TRANSPOSASE, PUTATIVE-RELATED"/>
    <property type="match status" value="1"/>
</dbReference>
<dbReference type="Gene3D" id="3.30.420.10">
    <property type="entry name" value="Ribonuclease H-like superfamily/Ribonuclease H"/>
    <property type="match status" value="1"/>
</dbReference>
<accession>A0AAD4ZK31</accession>
<dbReference type="PANTHER" id="PTHR42648:SF26">
    <property type="entry name" value="INTEGRASE CATALYTIC DOMAIN-CONTAINING PROTEIN"/>
    <property type="match status" value="1"/>
</dbReference>